<dbReference type="Pfam" id="PF07727">
    <property type="entry name" value="RVT_2"/>
    <property type="match status" value="1"/>
</dbReference>
<organism evidence="2 3">
    <name type="scientific">Mucuna pruriens</name>
    <name type="common">Velvet bean</name>
    <name type="synonym">Dolichos pruriens</name>
    <dbReference type="NCBI Taxonomy" id="157652"/>
    <lineage>
        <taxon>Eukaryota</taxon>
        <taxon>Viridiplantae</taxon>
        <taxon>Streptophyta</taxon>
        <taxon>Embryophyta</taxon>
        <taxon>Tracheophyta</taxon>
        <taxon>Spermatophyta</taxon>
        <taxon>Magnoliopsida</taxon>
        <taxon>eudicotyledons</taxon>
        <taxon>Gunneridae</taxon>
        <taxon>Pentapetalae</taxon>
        <taxon>rosids</taxon>
        <taxon>fabids</taxon>
        <taxon>Fabales</taxon>
        <taxon>Fabaceae</taxon>
        <taxon>Papilionoideae</taxon>
        <taxon>50 kb inversion clade</taxon>
        <taxon>NPAAA clade</taxon>
        <taxon>indigoferoid/millettioid clade</taxon>
        <taxon>Phaseoleae</taxon>
        <taxon>Mucuna</taxon>
    </lineage>
</organism>
<evidence type="ECO:0000313" key="3">
    <source>
        <dbReference type="Proteomes" id="UP000257109"/>
    </source>
</evidence>
<accession>A0A371GDS1</accession>
<name>A0A371GDS1_MUCPR</name>
<gene>
    <name evidence="2" type="ORF">CR513_29636</name>
</gene>
<evidence type="ECO:0000259" key="1">
    <source>
        <dbReference type="Pfam" id="PF07727"/>
    </source>
</evidence>
<comment type="caution">
    <text evidence="2">The sequence shown here is derived from an EMBL/GenBank/DDBJ whole genome shotgun (WGS) entry which is preliminary data.</text>
</comment>
<evidence type="ECO:0000313" key="2">
    <source>
        <dbReference type="EMBL" id="RDX88728.1"/>
    </source>
</evidence>
<dbReference type="Proteomes" id="UP000257109">
    <property type="component" value="Unassembled WGS sequence"/>
</dbReference>
<feature type="non-terminal residue" evidence="2">
    <location>
        <position position="1"/>
    </location>
</feature>
<proteinExistence type="predicted"/>
<dbReference type="OrthoDB" id="418237at2759"/>
<dbReference type="EMBL" id="QJKJ01005858">
    <property type="protein sequence ID" value="RDX88728.1"/>
    <property type="molecule type" value="Genomic_DNA"/>
</dbReference>
<feature type="domain" description="Reverse transcriptase Ty1/copia-type" evidence="1">
    <location>
        <begin position="6"/>
        <end position="72"/>
    </location>
</feature>
<dbReference type="InterPro" id="IPR013103">
    <property type="entry name" value="RVT_2"/>
</dbReference>
<dbReference type="AlphaFoldDB" id="A0A371GDS1"/>
<protein>
    <recommendedName>
        <fullName evidence="1">Reverse transcriptase Ty1/copia-type domain-containing protein</fullName>
    </recommendedName>
</protein>
<keyword evidence="3" id="KW-1185">Reference proteome</keyword>
<reference evidence="2" key="1">
    <citation type="submission" date="2018-05" db="EMBL/GenBank/DDBJ databases">
        <title>Draft genome of Mucuna pruriens seed.</title>
        <authorList>
            <person name="Nnadi N.E."/>
            <person name="Vos R."/>
            <person name="Hasami M.H."/>
            <person name="Devisetty U.K."/>
            <person name="Aguiy J.C."/>
        </authorList>
    </citation>
    <scope>NUCLEOTIDE SEQUENCE [LARGE SCALE GENOMIC DNA]</scope>
    <source>
        <strain evidence="2">JCA_2017</strain>
    </source>
</reference>
<sequence>MEILLGFYSHNEKNKVCKLKKVLYGLKQSPQTWFGRFSQVMISLRYKQSQCDHNLFIKHYPYGKLTLLLVYVMMKLKYFLRIRVAYSKQVCIRSPQGNMKFGMQNLRKIGNLGCKTLGVLIEQNHRIECKEMWLANLCMLLGKGTFRQLKGSSNAYYAESIVDRRSTFGYCMFLGGNLVTLRSKKQNVIV</sequence>